<evidence type="ECO:0000313" key="13">
    <source>
        <dbReference type="Proteomes" id="UP000274756"/>
    </source>
</evidence>
<dbReference type="EMBL" id="UYYG01001160">
    <property type="protein sequence ID" value="VDN57442.1"/>
    <property type="molecule type" value="Genomic_DNA"/>
</dbReference>
<sequence length="387" mass="44645">MDGGESKSNAFKSFGTERTMTLEERRRAASSVYHYNLERYQPKIIKKEVDDSRQCLGPDCVNSVSRNSKYCSKECGLKLARARLQRFLPKQVQDYWSELPAGAVRSAKLLNSLDKQIQQLTNSVRLFGNYQKDLIDFHVQSQMIYCAVCAMEFPSKQIAKHTERCFVRSERQICFGTNSKSQVNPYNIFCEEYNKANNTFCKRLRVLCSEHYKPELEADLKICGYPFAWVKSACRPVEKMFWCMDEIFREGFCLLPRKSCSQHHNWIQNTFGLIDVELMNYLMELDTCYDKKRQLQVIESTRGDVLTLLCNTTIVHDDSAKDMTNATTIKEEAFSTEIKEASKETETSENGVMTEINASKADDGKDNVCLNLQILASSSIYLYFFKK</sequence>
<evidence type="ECO:0000256" key="7">
    <source>
        <dbReference type="ARBA" id="ARBA00023163"/>
    </source>
</evidence>
<dbReference type="InterPro" id="IPR037869">
    <property type="entry name" value="Spp1/CFP1"/>
</dbReference>
<evidence type="ECO:0000256" key="9">
    <source>
        <dbReference type="ARBA" id="ARBA00023828"/>
    </source>
</evidence>
<gene>
    <name evidence="11" type="ORF">DME_LOCUS7415</name>
</gene>
<dbReference type="Pfam" id="PF12269">
    <property type="entry name" value="CpG_bind_C"/>
    <property type="match status" value="1"/>
</dbReference>
<accession>A0A0N4U898</accession>
<proteinExistence type="predicted"/>
<reference evidence="11 13" key="2">
    <citation type="submission" date="2018-11" db="EMBL/GenBank/DDBJ databases">
        <authorList>
            <consortium name="Pathogen Informatics"/>
        </authorList>
    </citation>
    <scope>NUCLEOTIDE SEQUENCE [LARGE SCALE GENOMIC DNA]</scope>
</reference>
<keyword evidence="13" id="KW-1185">Reference proteome</keyword>
<reference evidence="14" key="1">
    <citation type="submission" date="2016-04" db="UniProtKB">
        <authorList>
            <consortium name="WormBaseParasite"/>
        </authorList>
    </citation>
    <scope>IDENTIFICATION</scope>
</reference>
<evidence type="ECO:0000256" key="5">
    <source>
        <dbReference type="ARBA" id="ARBA00023015"/>
    </source>
</evidence>
<dbReference type="Proteomes" id="UP000038040">
    <property type="component" value="Unplaced"/>
</dbReference>
<keyword evidence="2" id="KW-0479">Metal-binding</keyword>
<dbReference type="InterPro" id="IPR022056">
    <property type="entry name" value="CpG-bd_C"/>
</dbReference>
<feature type="domain" description="CpG binding protein C-terminal" evidence="10">
    <location>
        <begin position="140"/>
        <end position="309"/>
    </location>
</feature>
<protein>
    <recommendedName>
        <fullName evidence="9">CXXC-type zinc finger protein 1</fullName>
    </recommendedName>
</protein>
<keyword evidence="5" id="KW-0805">Transcription regulation</keyword>
<dbReference type="Proteomes" id="UP000274756">
    <property type="component" value="Unassembled WGS sequence"/>
</dbReference>
<evidence type="ECO:0000313" key="12">
    <source>
        <dbReference type="Proteomes" id="UP000038040"/>
    </source>
</evidence>
<evidence type="ECO:0000256" key="3">
    <source>
        <dbReference type="ARBA" id="ARBA00022771"/>
    </source>
</evidence>
<name>A0A0N4U898_DRAME</name>
<dbReference type="AlphaFoldDB" id="A0A0N4U898"/>
<evidence type="ECO:0000256" key="8">
    <source>
        <dbReference type="ARBA" id="ARBA00023242"/>
    </source>
</evidence>
<dbReference type="PANTHER" id="PTHR46174">
    <property type="entry name" value="CXXC-TYPE ZINC FINGER PROTEIN 1"/>
    <property type="match status" value="1"/>
</dbReference>
<comment type="subcellular location">
    <subcellularLocation>
        <location evidence="1">Nucleus</location>
    </subcellularLocation>
</comment>
<keyword evidence="8" id="KW-0539">Nucleus</keyword>
<evidence type="ECO:0000256" key="4">
    <source>
        <dbReference type="ARBA" id="ARBA00022833"/>
    </source>
</evidence>
<keyword evidence="3" id="KW-0863">Zinc-finger</keyword>
<organism evidence="12 14">
    <name type="scientific">Dracunculus medinensis</name>
    <name type="common">Guinea worm</name>
    <dbReference type="NCBI Taxonomy" id="318479"/>
    <lineage>
        <taxon>Eukaryota</taxon>
        <taxon>Metazoa</taxon>
        <taxon>Ecdysozoa</taxon>
        <taxon>Nematoda</taxon>
        <taxon>Chromadorea</taxon>
        <taxon>Rhabditida</taxon>
        <taxon>Spirurina</taxon>
        <taxon>Dracunculoidea</taxon>
        <taxon>Dracunculidae</taxon>
        <taxon>Dracunculus</taxon>
    </lineage>
</organism>
<dbReference type="PANTHER" id="PTHR46174:SF1">
    <property type="entry name" value="CXXC-TYPE ZINC FINGER PROTEIN 1"/>
    <property type="match status" value="1"/>
</dbReference>
<evidence type="ECO:0000256" key="6">
    <source>
        <dbReference type="ARBA" id="ARBA00023125"/>
    </source>
</evidence>
<evidence type="ECO:0000259" key="10">
    <source>
        <dbReference type="Pfam" id="PF12269"/>
    </source>
</evidence>
<dbReference type="GO" id="GO:0048188">
    <property type="term" value="C:Set1C/COMPASS complex"/>
    <property type="evidence" value="ECO:0007669"/>
    <property type="project" value="InterPro"/>
</dbReference>
<keyword evidence="4" id="KW-0862">Zinc</keyword>
<keyword evidence="7" id="KW-0804">Transcription</keyword>
<dbReference type="WBParaSite" id="DME_0000325601-mRNA-1">
    <property type="protein sequence ID" value="DME_0000325601-mRNA-1"/>
    <property type="gene ID" value="DME_0000325601"/>
</dbReference>
<evidence type="ECO:0000313" key="11">
    <source>
        <dbReference type="EMBL" id="VDN57442.1"/>
    </source>
</evidence>
<dbReference type="OrthoDB" id="419183at2759"/>
<evidence type="ECO:0000256" key="2">
    <source>
        <dbReference type="ARBA" id="ARBA00022723"/>
    </source>
</evidence>
<evidence type="ECO:0000313" key="14">
    <source>
        <dbReference type="WBParaSite" id="DME_0000325601-mRNA-1"/>
    </source>
</evidence>
<keyword evidence="6" id="KW-0238">DNA-binding</keyword>
<dbReference type="GO" id="GO:0045893">
    <property type="term" value="P:positive regulation of DNA-templated transcription"/>
    <property type="evidence" value="ECO:0007669"/>
    <property type="project" value="TreeGrafter"/>
</dbReference>
<dbReference type="GO" id="GO:0003677">
    <property type="term" value="F:DNA binding"/>
    <property type="evidence" value="ECO:0007669"/>
    <property type="project" value="UniProtKB-KW"/>
</dbReference>
<dbReference type="GO" id="GO:0008270">
    <property type="term" value="F:zinc ion binding"/>
    <property type="evidence" value="ECO:0007669"/>
    <property type="project" value="UniProtKB-KW"/>
</dbReference>
<evidence type="ECO:0000256" key="1">
    <source>
        <dbReference type="ARBA" id="ARBA00004123"/>
    </source>
</evidence>
<dbReference type="STRING" id="318479.A0A0N4U898"/>